<reference evidence="1" key="1">
    <citation type="submission" date="2020-11" db="EMBL/GenBank/DDBJ databases">
        <authorList>
            <consortium name="DOE Joint Genome Institute"/>
            <person name="Ahrendt S."/>
            <person name="Riley R."/>
            <person name="Andreopoulos W."/>
            <person name="LaButti K."/>
            <person name="Pangilinan J."/>
            <person name="Ruiz-duenas F.J."/>
            <person name="Barrasa J.M."/>
            <person name="Sanchez-Garcia M."/>
            <person name="Camarero S."/>
            <person name="Miyauchi S."/>
            <person name="Serrano A."/>
            <person name="Linde D."/>
            <person name="Babiker R."/>
            <person name="Drula E."/>
            <person name="Ayuso-Fernandez I."/>
            <person name="Pacheco R."/>
            <person name="Padilla G."/>
            <person name="Ferreira P."/>
            <person name="Barriuso J."/>
            <person name="Kellner H."/>
            <person name="Castanera R."/>
            <person name="Alfaro M."/>
            <person name="Ramirez L."/>
            <person name="Pisabarro A.G."/>
            <person name="Kuo A."/>
            <person name="Tritt A."/>
            <person name="Lipzen A."/>
            <person name="He G."/>
            <person name="Yan M."/>
            <person name="Ng V."/>
            <person name="Cullen D."/>
            <person name="Martin F."/>
            <person name="Rosso M.-N."/>
            <person name="Henrissat B."/>
            <person name="Hibbett D."/>
            <person name="Martinez A.T."/>
            <person name="Grigoriev I.V."/>
        </authorList>
    </citation>
    <scope>NUCLEOTIDE SEQUENCE</scope>
    <source>
        <strain evidence="1">AH 44721</strain>
    </source>
</reference>
<dbReference type="SUPFAM" id="SSF50494">
    <property type="entry name" value="Trypsin-like serine proteases"/>
    <property type="match status" value="1"/>
</dbReference>
<protein>
    <submittedName>
        <fullName evidence="1">Uncharacterized protein</fullName>
    </submittedName>
</protein>
<accession>A0A9P5NN38</accession>
<dbReference type="OrthoDB" id="10054765at2759"/>
<keyword evidence="2" id="KW-1185">Reference proteome</keyword>
<comment type="caution">
    <text evidence="1">The sequence shown here is derived from an EMBL/GenBank/DDBJ whole genome shotgun (WGS) entry which is preliminary data.</text>
</comment>
<sequence>MLGLRYLPISSLKRLPIPRLVSHRTLTTDHFCRRKYATVSPSIVGQPPHPPESTREEFSEAVSRLLDCRIVQTASLGHQTSLPEIIRQYIETSGAIVDVSLPYEDRPSEARRANVSNPTESCKNVFTVAHCTQVGSEHKITLSSGFALNVQSQKPEGETLIITCAHTLEEIRQSPLLLSGMNVSESSEKHSGTFVVTGSGQSVQVYPVSTVVSALPRSDLILLSCKLPAGSVNTLPVSPYPSQKDTPILAHFVSTHRPDDPGWTRWIGDTWGKWHRGTVLGYRDFAGRETEPGTYDALSHLFFTPLPTAGSSGGPIIEEESGAVIGVMLGTRMENHVEGVRGWGVPAETIFEMFTLPGLEGKK</sequence>
<evidence type="ECO:0000313" key="1">
    <source>
        <dbReference type="EMBL" id="KAF8895058.1"/>
    </source>
</evidence>
<proteinExistence type="predicted"/>
<dbReference type="Pfam" id="PF13365">
    <property type="entry name" value="Trypsin_2"/>
    <property type="match status" value="1"/>
</dbReference>
<gene>
    <name evidence="1" type="ORF">CPB84DRAFT_1273220</name>
</gene>
<dbReference type="Proteomes" id="UP000724874">
    <property type="component" value="Unassembled WGS sequence"/>
</dbReference>
<organism evidence="1 2">
    <name type="scientific">Gymnopilus junonius</name>
    <name type="common">Spectacular rustgill mushroom</name>
    <name type="synonym">Gymnopilus spectabilis subsp. junonius</name>
    <dbReference type="NCBI Taxonomy" id="109634"/>
    <lineage>
        <taxon>Eukaryota</taxon>
        <taxon>Fungi</taxon>
        <taxon>Dikarya</taxon>
        <taxon>Basidiomycota</taxon>
        <taxon>Agaricomycotina</taxon>
        <taxon>Agaricomycetes</taxon>
        <taxon>Agaricomycetidae</taxon>
        <taxon>Agaricales</taxon>
        <taxon>Agaricineae</taxon>
        <taxon>Hymenogastraceae</taxon>
        <taxon>Gymnopilus</taxon>
    </lineage>
</organism>
<dbReference type="EMBL" id="JADNYJ010000062">
    <property type="protein sequence ID" value="KAF8895058.1"/>
    <property type="molecule type" value="Genomic_DNA"/>
</dbReference>
<evidence type="ECO:0000313" key="2">
    <source>
        <dbReference type="Proteomes" id="UP000724874"/>
    </source>
</evidence>
<dbReference type="InterPro" id="IPR009003">
    <property type="entry name" value="Peptidase_S1_PA"/>
</dbReference>
<dbReference type="AlphaFoldDB" id="A0A9P5NN38"/>
<name>A0A9P5NN38_GYMJU</name>